<evidence type="ECO:0000313" key="13">
    <source>
        <dbReference type="Proteomes" id="UP001152561"/>
    </source>
</evidence>
<dbReference type="Gene3D" id="3.30.200.20">
    <property type="entry name" value="Phosphorylase Kinase, domain 1"/>
    <property type="match status" value="1"/>
</dbReference>
<dbReference type="InterPro" id="IPR017441">
    <property type="entry name" value="Protein_kinase_ATP_BS"/>
</dbReference>
<proteinExistence type="inferred from homology"/>
<dbReference type="InterPro" id="IPR008271">
    <property type="entry name" value="Ser/Thr_kinase_AS"/>
</dbReference>
<dbReference type="PROSITE" id="PS50011">
    <property type="entry name" value="PROTEIN_KINASE_DOM"/>
    <property type="match status" value="1"/>
</dbReference>
<sequence length="408" mass="45959">MWVNAQIYFPFVDSFNRGRGKSFLCDESPTLVTNGSFWPGIDLLSVVIIDWSSHDVVRFPLFKVLKSNCSIVLYISVLHWDVFLLFWIVCDDAVDEITDMGCCGCFGFSFARKPEKIGRPNRGYGTNGWSREPLLQQQEVEEGEDDDDGFDSGDIIDTGRSLSRKHTKLCAADEDENKMVNEYAREYKIGAGSYGKVVLYRSCTDGKHYAIKAFHKSHLLKLRVAPSETAMGDVLREVSIMKMLCHPNIVNLIEVIDDPTTDHFYMVLEYVEGKWVCEGSGPPCVLGEDKAQKYLRDIVSGLMYLHAHNIIHGDIKPDNLLFSASGWVKIGDFSVCQAFEDDNDELRRSPGTPVFTAPECCLGERYHGKAAETWAAGVTLYCMILGKFPFLGDTLQDTYDKVYVSTYI</sequence>
<dbReference type="CDD" id="cd14008">
    <property type="entry name" value="STKc_LKB1_CaMKK"/>
    <property type="match status" value="1"/>
</dbReference>
<reference evidence="13" key="1">
    <citation type="journal article" date="2023" name="Proc. Natl. Acad. Sci. U.S.A.">
        <title>Genomic and structural basis for evolution of tropane alkaloid biosynthesis.</title>
        <authorList>
            <person name="Wanga Y.-J."/>
            <person name="Taina T."/>
            <person name="Yua J.-Y."/>
            <person name="Lia J."/>
            <person name="Xua B."/>
            <person name="Chenc J."/>
            <person name="D'Auriad J.C."/>
            <person name="Huanga J.-P."/>
            <person name="Huanga S.-X."/>
        </authorList>
    </citation>
    <scope>NUCLEOTIDE SEQUENCE [LARGE SCALE GENOMIC DNA]</scope>
    <source>
        <strain evidence="13">cv. KIB-2019</strain>
    </source>
</reference>
<evidence type="ECO:0000256" key="2">
    <source>
        <dbReference type="ARBA" id="ARBA00022527"/>
    </source>
</evidence>
<gene>
    <name evidence="12" type="ORF">K7X08_028334</name>
</gene>
<dbReference type="InterPro" id="IPR011009">
    <property type="entry name" value="Kinase-like_dom_sf"/>
</dbReference>
<evidence type="ECO:0000256" key="3">
    <source>
        <dbReference type="ARBA" id="ARBA00022679"/>
    </source>
</evidence>
<dbReference type="SUPFAM" id="SSF56112">
    <property type="entry name" value="Protein kinase-like (PK-like)"/>
    <property type="match status" value="1"/>
</dbReference>
<evidence type="ECO:0000256" key="5">
    <source>
        <dbReference type="ARBA" id="ARBA00022777"/>
    </source>
</evidence>
<dbReference type="Proteomes" id="UP001152561">
    <property type="component" value="Unassembled WGS sequence"/>
</dbReference>
<dbReference type="FunFam" id="3.30.200.20:FF:000206">
    <property type="entry name" value="Serine/threonine-protein kinase Ssp1"/>
    <property type="match status" value="1"/>
</dbReference>
<evidence type="ECO:0000256" key="8">
    <source>
        <dbReference type="ARBA" id="ARBA00048679"/>
    </source>
</evidence>
<dbReference type="GO" id="GO:0005737">
    <property type="term" value="C:cytoplasm"/>
    <property type="evidence" value="ECO:0007669"/>
    <property type="project" value="TreeGrafter"/>
</dbReference>
<keyword evidence="6 9" id="KW-0067">ATP-binding</keyword>
<dbReference type="EC" id="2.7.11.1" evidence="1"/>
<dbReference type="SMART" id="SM00220">
    <property type="entry name" value="S_TKc"/>
    <property type="match status" value="1"/>
</dbReference>
<evidence type="ECO:0000256" key="9">
    <source>
        <dbReference type="PROSITE-ProRule" id="PRU10141"/>
    </source>
</evidence>
<dbReference type="Pfam" id="PF00069">
    <property type="entry name" value="Pkinase"/>
    <property type="match status" value="1"/>
</dbReference>
<dbReference type="GO" id="GO:0004674">
    <property type="term" value="F:protein serine/threonine kinase activity"/>
    <property type="evidence" value="ECO:0007669"/>
    <property type="project" value="UniProtKB-KW"/>
</dbReference>
<protein>
    <recommendedName>
        <fullName evidence="1">non-specific serine/threonine protein kinase</fullName>
        <ecNumber evidence="1">2.7.11.1</ecNumber>
    </recommendedName>
</protein>
<keyword evidence="3" id="KW-0808">Transferase</keyword>
<keyword evidence="2 10" id="KW-0723">Serine/threonine-protein kinase</keyword>
<keyword evidence="4 9" id="KW-0547">Nucleotide-binding</keyword>
<comment type="catalytic activity">
    <reaction evidence="8">
        <text>L-seryl-[protein] + ATP = O-phospho-L-seryl-[protein] + ADP + H(+)</text>
        <dbReference type="Rhea" id="RHEA:17989"/>
        <dbReference type="Rhea" id="RHEA-COMP:9863"/>
        <dbReference type="Rhea" id="RHEA-COMP:11604"/>
        <dbReference type="ChEBI" id="CHEBI:15378"/>
        <dbReference type="ChEBI" id="CHEBI:29999"/>
        <dbReference type="ChEBI" id="CHEBI:30616"/>
        <dbReference type="ChEBI" id="CHEBI:83421"/>
        <dbReference type="ChEBI" id="CHEBI:456216"/>
        <dbReference type="EC" id="2.7.11.1"/>
    </reaction>
</comment>
<evidence type="ECO:0000256" key="4">
    <source>
        <dbReference type="ARBA" id="ARBA00022741"/>
    </source>
</evidence>
<name>A0A9Q1REB2_9SOLA</name>
<evidence type="ECO:0000313" key="12">
    <source>
        <dbReference type="EMBL" id="KAJ8551891.1"/>
    </source>
</evidence>
<comment type="catalytic activity">
    <reaction evidence="7">
        <text>L-threonyl-[protein] + ATP = O-phospho-L-threonyl-[protein] + ADP + H(+)</text>
        <dbReference type="Rhea" id="RHEA:46608"/>
        <dbReference type="Rhea" id="RHEA-COMP:11060"/>
        <dbReference type="Rhea" id="RHEA-COMP:11605"/>
        <dbReference type="ChEBI" id="CHEBI:15378"/>
        <dbReference type="ChEBI" id="CHEBI:30013"/>
        <dbReference type="ChEBI" id="CHEBI:30616"/>
        <dbReference type="ChEBI" id="CHEBI:61977"/>
        <dbReference type="ChEBI" id="CHEBI:456216"/>
        <dbReference type="EC" id="2.7.11.1"/>
    </reaction>
</comment>
<dbReference type="OrthoDB" id="68483at2759"/>
<dbReference type="GO" id="GO:0005524">
    <property type="term" value="F:ATP binding"/>
    <property type="evidence" value="ECO:0007669"/>
    <property type="project" value="UniProtKB-UniRule"/>
</dbReference>
<dbReference type="GO" id="GO:0035556">
    <property type="term" value="P:intracellular signal transduction"/>
    <property type="evidence" value="ECO:0007669"/>
    <property type="project" value="TreeGrafter"/>
</dbReference>
<comment type="similarity">
    <text evidence="10">Belongs to the protein kinase superfamily.</text>
</comment>
<feature type="domain" description="Protein kinase" evidence="11">
    <location>
        <begin position="183"/>
        <end position="408"/>
    </location>
</feature>
<dbReference type="AlphaFoldDB" id="A0A9Q1REB2"/>
<dbReference type="EMBL" id="JAJAGQ010000010">
    <property type="protein sequence ID" value="KAJ8551891.1"/>
    <property type="molecule type" value="Genomic_DNA"/>
</dbReference>
<dbReference type="Gene3D" id="1.10.510.10">
    <property type="entry name" value="Transferase(Phosphotransferase) domain 1"/>
    <property type="match status" value="1"/>
</dbReference>
<keyword evidence="13" id="KW-1185">Reference proteome</keyword>
<accession>A0A9Q1REB2</accession>
<dbReference type="PROSITE" id="PS00107">
    <property type="entry name" value="PROTEIN_KINASE_ATP"/>
    <property type="match status" value="1"/>
</dbReference>
<dbReference type="PROSITE" id="PS00108">
    <property type="entry name" value="PROTEIN_KINASE_ST"/>
    <property type="match status" value="1"/>
</dbReference>
<comment type="caution">
    <text evidence="12">The sequence shown here is derived from an EMBL/GenBank/DDBJ whole genome shotgun (WGS) entry which is preliminary data.</text>
</comment>
<evidence type="ECO:0000256" key="6">
    <source>
        <dbReference type="ARBA" id="ARBA00022840"/>
    </source>
</evidence>
<dbReference type="InterPro" id="IPR000719">
    <property type="entry name" value="Prot_kinase_dom"/>
</dbReference>
<evidence type="ECO:0000259" key="11">
    <source>
        <dbReference type="PROSITE" id="PS50011"/>
    </source>
</evidence>
<evidence type="ECO:0000256" key="1">
    <source>
        <dbReference type="ARBA" id="ARBA00012513"/>
    </source>
</evidence>
<evidence type="ECO:0000256" key="7">
    <source>
        <dbReference type="ARBA" id="ARBA00047899"/>
    </source>
</evidence>
<evidence type="ECO:0000256" key="10">
    <source>
        <dbReference type="RuleBase" id="RU000304"/>
    </source>
</evidence>
<feature type="binding site" evidence="9">
    <location>
        <position position="212"/>
    </location>
    <ligand>
        <name>ATP</name>
        <dbReference type="ChEBI" id="CHEBI:30616"/>
    </ligand>
</feature>
<dbReference type="PANTHER" id="PTHR24346:SF39">
    <property type="entry name" value="SERINE_THREONINE-PROTEIN KINASE GRIK1-RELATED"/>
    <property type="match status" value="1"/>
</dbReference>
<organism evidence="12 13">
    <name type="scientific">Anisodus acutangulus</name>
    <dbReference type="NCBI Taxonomy" id="402998"/>
    <lineage>
        <taxon>Eukaryota</taxon>
        <taxon>Viridiplantae</taxon>
        <taxon>Streptophyta</taxon>
        <taxon>Embryophyta</taxon>
        <taxon>Tracheophyta</taxon>
        <taxon>Spermatophyta</taxon>
        <taxon>Magnoliopsida</taxon>
        <taxon>eudicotyledons</taxon>
        <taxon>Gunneridae</taxon>
        <taxon>Pentapetalae</taxon>
        <taxon>asterids</taxon>
        <taxon>lamiids</taxon>
        <taxon>Solanales</taxon>
        <taxon>Solanaceae</taxon>
        <taxon>Solanoideae</taxon>
        <taxon>Hyoscyameae</taxon>
        <taxon>Anisodus</taxon>
    </lineage>
</organism>
<keyword evidence="5" id="KW-0418">Kinase</keyword>
<dbReference type="PANTHER" id="PTHR24346">
    <property type="entry name" value="MAP/MICROTUBULE AFFINITY-REGULATING KINASE"/>
    <property type="match status" value="1"/>
</dbReference>